<gene>
    <name evidence="1" type="ordered locus">Npun_R4171</name>
</gene>
<name>B2J8R0_NOSP7</name>
<dbReference type="HOGENOM" id="CLU_164735_0_0_3"/>
<organism evidence="1 2">
    <name type="scientific">Nostoc punctiforme (strain ATCC 29133 / PCC 73102)</name>
    <dbReference type="NCBI Taxonomy" id="63737"/>
    <lineage>
        <taxon>Bacteria</taxon>
        <taxon>Bacillati</taxon>
        <taxon>Cyanobacteriota</taxon>
        <taxon>Cyanophyceae</taxon>
        <taxon>Nostocales</taxon>
        <taxon>Nostocaceae</taxon>
        <taxon>Nostoc</taxon>
    </lineage>
</organism>
<dbReference type="Proteomes" id="UP000001191">
    <property type="component" value="Chromosome"/>
</dbReference>
<dbReference type="STRING" id="63737.Npun_R4171"/>
<evidence type="ECO:0000313" key="2">
    <source>
        <dbReference type="Proteomes" id="UP000001191"/>
    </source>
</evidence>
<accession>B2J8R0</accession>
<evidence type="ECO:0000313" key="1">
    <source>
        <dbReference type="EMBL" id="ACC82548.1"/>
    </source>
</evidence>
<dbReference type="EMBL" id="CP001037">
    <property type="protein sequence ID" value="ACC82548.1"/>
    <property type="molecule type" value="Genomic_DNA"/>
</dbReference>
<reference evidence="2" key="1">
    <citation type="submission" date="2008-04" db="EMBL/GenBank/DDBJ databases">
        <title>Complete sequence of chromosome of Nostoc punctiforme ATCC 29133.</title>
        <authorList>
            <consortium name="US DOE Joint Genome Institute"/>
            <person name="Copeland A."/>
            <person name="Lucas S."/>
            <person name="Lapidus A."/>
            <person name="Glavina del Rio T."/>
            <person name="Dalin E."/>
            <person name="Tice H."/>
            <person name="Pitluck S."/>
            <person name="Chain P."/>
            <person name="Malfatti S."/>
            <person name="Shin M."/>
            <person name="Vergez L."/>
            <person name="Schmutz J."/>
            <person name="Larimer F."/>
            <person name="Land M."/>
            <person name="Hauser L."/>
            <person name="Kyrpides N."/>
            <person name="Kim E."/>
            <person name="Meeks J.C."/>
            <person name="Elhai J."/>
            <person name="Campbell E.L."/>
            <person name="Thiel T."/>
            <person name="Longmire J."/>
            <person name="Potts M."/>
            <person name="Atlas R."/>
        </authorList>
    </citation>
    <scope>NUCLEOTIDE SEQUENCE [LARGE SCALE GENOMIC DNA]</scope>
    <source>
        <strain evidence="2">ATCC 29133 / PCC 73102</strain>
    </source>
</reference>
<proteinExistence type="predicted"/>
<dbReference type="AlphaFoldDB" id="B2J8R0"/>
<dbReference type="EnsemblBacteria" id="ACC82548">
    <property type="protein sequence ID" value="ACC82548"/>
    <property type="gene ID" value="Npun_R4171"/>
</dbReference>
<dbReference type="eggNOG" id="ENOG5032ZHQ">
    <property type="taxonomic scope" value="Bacteria"/>
</dbReference>
<keyword evidence="2" id="KW-1185">Reference proteome</keyword>
<protein>
    <submittedName>
        <fullName evidence="1">Uncharacterized protein</fullName>
    </submittedName>
</protein>
<reference evidence="1 2" key="2">
    <citation type="journal article" date="2013" name="Plant Physiol.">
        <title>A Nostoc punctiforme Sugar Transporter Necessary to Establish a Cyanobacterium-Plant Symbiosis.</title>
        <authorList>
            <person name="Ekman M."/>
            <person name="Picossi S."/>
            <person name="Campbell E.L."/>
            <person name="Meeks J.C."/>
            <person name="Flores E."/>
        </authorList>
    </citation>
    <scope>NUCLEOTIDE SEQUENCE [LARGE SCALE GENOMIC DNA]</scope>
    <source>
        <strain evidence="2">ATCC 29133 / PCC 73102</strain>
    </source>
</reference>
<dbReference type="KEGG" id="npu:Npun_R4171"/>
<sequence length="106" mass="12381">MYSYFWRIGIRMTKIAKGKRPVYLDNPQIDKLLAMVMALTGEVSVLHERLDTIERLLEVKGILSATEIEAYEPDAKVTKERELWRAEYIARVLRVVQEELETLNQS</sequence>